<evidence type="ECO:0000256" key="1">
    <source>
        <dbReference type="ARBA" id="ARBA00004141"/>
    </source>
</evidence>
<sequence length="250" mass="28868">MQLTSSSDQLGGVRRFPAKGHMSTYMRRLFKPRQWDIEYTFWLMLQLCLSPKTAYRHTAYHKQTKNQWARDDPAFMVVCCLLVAVGSLAYCVTFGSSLWGSAFIILSAVMIDYLMLGISLATFCWMLTNRFLRKSNLHHHQVEQYVEWLYAFDVHCNSFFPAFLLLYVMQFLLSPLLLWQSSVSSALSNALYVLALGVYNYMNFLGYSALPFLDRTEVFLWPIGIVLLLLPFSVLSGFNPSKFTLGIYFQ</sequence>
<dbReference type="EMBL" id="GU784915">
    <property type="protein sequence ID" value="ADI46868.1"/>
    <property type="molecule type" value="Genomic_DNA"/>
</dbReference>
<dbReference type="InterPro" id="IPR007881">
    <property type="entry name" value="UNC-50"/>
</dbReference>
<evidence type="ECO:0000256" key="6">
    <source>
        <dbReference type="SAM" id="Phobius"/>
    </source>
</evidence>
<proteinExistence type="inferred from homology"/>
<dbReference type="PANTHER" id="PTHR12841">
    <property type="entry name" value="PROTEIN UNC-50 HOMOLOG"/>
    <property type="match status" value="1"/>
</dbReference>
<keyword evidence="4 6" id="KW-1133">Transmembrane helix</keyword>
<feature type="transmembrane region" description="Helical" evidence="6">
    <location>
        <begin position="191"/>
        <end position="213"/>
    </location>
</feature>
<organism evidence="7">
    <name type="scientific">Volvox carteri f. nagariensis</name>
    <dbReference type="NCBI Taxonomy" id="3068"/>
    <lineage>
        <taxon>Eukaryota</taxon>
        <taxon>Viridiplantae</taxon>
        <taxon>Chlorophyta</taxon>
        <taxon>core chlorophytes</taxon>
        <taxon>Chlorophyceae</taxon>
        <taxon>CS clade</taxon>
        <taxon>Chlamydomonadales</taxon>
        <taxon>Volvocaceae</taxon>
        <taxon>Volvox</taxon>
    </lineage>
</organism>
<keyword evidence="3 6" id="KW-0812">Transmembrane</keyword>
<dbReference type="PANTHER" id="PTHR12841:SF6">
    <property type="entry name" value="PROTEIN UNC-50 HOMOLOG"/>
    <property type="match status" value="1"/>
</dbReference>
<keyword evidence="5 6" id="KW-0472">Membrane</keyword>
<dbReference type="Pfam" id="PF05216">
    <property type="entry name" value="UNC-50"/>
    <property type="match status" value="1"/>
</dbReference>
<feature type="transmembrane region" description="Helical" evidence="6">
    <location>
        <begin position="74"/>
        <end position="95"/>
    </location>
</feature>
<comment type="similarity">
    <text evidence="2">Belongs to the unc-50 family.</text>
</comment>
<protein>
    <submittedName>
        <fullName evidence="7">UNC50f</fullName>
    </submittedName>
</protein>
<feature type="transmembrane region" description="Helical" evidence="6">
    <location>
        <begin position="159"/>
        <end position="179"/>
    </location>
</feature>
<name>D9CJ09_VOLCA</name>
<dbReference type="AlphaFoldDB" id="D9CJ09"/>
<evidence type="ECO:0000256" key="3">
    <source>
        <dbReference type="ARBA" id="ARBA00022692"/>
    </source>
</evidence>
<evidence type="ECO:0000313" key="7">
    <source>
        <dbReference type="EMBL" id="ADI46868.1"/>
    </source>
</evidence>
<evidence type="ECO:0000256" key="5">
    <source>
        <dbReference type="ARBA" id="ARBA00023136"/>
    </source>
</evidence>
<feature type="transmembrane region" description="Helical" evidence="6">
    <location>
        <begin position="219"/>
        <end position="238"/>
    </location>
</feature>
<evidence type="ECO:0000256" key="2">
    <source>
        <dbReference type="ARBA" id="ARBA00006293"/>
    </source>
</evidence>
<dbReference type="GO" id="GO:0000139">
    <property type="term" value="C:Golgi membrane"/>
    <property type="evidence" value="ECO:0007669"/>
    <property type="project" value="TreeGrafter"/>
</dbReference>
<evidence type="ECO:0000256" key="4">
    <source>
        <dbReference type="ARBA" id="ARBA00022989"/>
    </source>
</evidence>
<feature type="transmembrane region" description="Helical" evidence="6">
    <location>
        <begin position="102"/>
        <end position="128"/>
    </location>
</feature>
<reference evidence="7" key="1">
    <citation type="journal article" date="2010" name="Science">
        <title>Evolution of an expanded sex-determining locus in Volvox.</title>
        <authorList>
            <person name="Ferris P."/>
            <person name="Olson B.J."/>
            <person name="De Hoff P.L."/>
            <person name="Douglass S."/>
            <person name="Casero D."/>
            <person name="Prochnik S."/>
            <person name="Geng S."/>
            <person name="Rai R."/>
            <person name="Grimwood J."/>
            <person name="Schmutz J."/>
            <person name="Nishii I."/>
            <person name="Hamaji T."/>
            <person name="Nozaki H."/>
            <person name="Pellegrini M."/>
            <person name="Umen J.G."/>
        </authorList>
    </citation>
    <scope>NUCLEOTIDE SEQUENCE</scope>
    <source>
        <strain evidence="7">Eve</strain>
    </source>
</reference>
<accession>D9CJ09</accession>
<gene>
    <name evidence="7" type="primary">UNC50f</name>
</gene>
<comment type="subcellular location">
    <subcellularLocation>
        <location evidence="1">Membrane</location>
        <topology evidence="1">Multi-pass membrane protein</topology>
    </subcellularLocation>
</comment>